<keyword evidence="3" id="KW-1185">Reference proteome</keyword>
<feature type="domain" description="AAA+ ATPase" evidence="1">
    <location>
        <begin position="95"/>
        <end position="214"/>
    </location>
</feature>
<organism evidence="2 3">
    <name type="scientific">Streptomyces bauhiniae</name>
    <dbReference type="NCBI Taxonomy" id="2340725"/>
    <lineage>
        <taxon>Bacteria</taxon>
        <taxon>Bacillati</taxon>
        <taxon>Actinomycetota</taxon>
        <taxon>Actinomycetes</taxon>
        <taxon>Kitasatosporales</taxon>
        <taxon>Streptomycetaceae</taxon>
        <taxon>Streptomyces</taxon>
    </lineage>
</organism>
<dbReference type="SUPFAM" id="SSF52200">
    <property type="entry name" value="Toll/Interleukin receptor TIR domain"/>
    <property type="match status" value="1"/>
</dbReference>
<dbReference type="Gene3D" id="3.40.50.300">
    <property type="entry name" value="P-loop containing nucleotide triphosphate hydrolases"/>
    <property type="match status" value="1"/>
</dbReference>
<comment type="caution">
    <text evidence="2">The sequence shown here is derived from an EMBL/GenBank/DDBJ whole genome shotgun (WGS) entry which is preliminary data.</text>
</comment>
<dbReference type="GO" id="GO:0007165">
    <property type="term" value="P:signal transduction"/>
    <property type="evidence" value="ECO:0007669"/>
    <property type="project" value="InterPro"/>
</dbReference>
<dbReference type="AlphaFoldDB" id="A0A4Z1D818"/>
<proteinExistence type="predicted"/>
<dbReference type="CDD" id="cd00009">
    <property type="entry name" value="AAA"/>
    <property type="match status" value="1"/>
</dbReference>
<name>A0A4Z1D818_9ACTN</name>
<dbReference type="SUPFAM" id="SSF52540">
    <property type="entry name" value="P-loop containing nucleoside triphosphate hydrolases"/>
    <property type="match status" value="1"/>
</dbReference>
<evidence type="ECO:0000259" key="1">
    <source>
        <dbReference type="SMART" id="SM00382"/>
    </source>
</evidence>
<dbReference type="Gene3D" id="3.40.50.10140">
    <property type="entry name" value="Toll/interleukin-1 receptor homology (TIR) domain"/>
    <property type="match status" value="1"/>
</dbReference>
<dbReference type="InterPro" id="IPR027417">
    <property type="entry name" value="P-loop_NTPase"/>
</dbReference>
<dbReference type="SMART" id="SM00382">
    <property type="entry name" value="AAA"/>
    <property type="match status" value="1"/>
</dbReference>
<sequence length="548" mass="60921">MAWEGARAVPAGMKNRARFAASYGGHPVLLYEPSSQPLRSGGPHSQPSGDTFLAICGASMSQTRVEDVFKISGVPTHTFVKPSEYSHLVVALRSPGRGVIVEGPSGIGKSTAVSKALRETNMDEEVVQLSARSSEDVEYIELLHDLGKFGTVVIDDFHRLHDSVKSQISDMLKIMADTEDAGRKLVIIGINEAGRSLIKASPDLSNRIDVIRFEVEPDSKIAELVNAGEEALNVKLSAKDLIVEKARGSFYLAQLLCMDACVQAEILERPGTVVEVTTSFAAIQRRVVARQRERFGDIVRSFARGTKFRPSGRAPYLHILKWLAESDSWSISIQDEMRKHPAEKASVGLVSERGYLENLANSEGISEILHFDPDTRVLSVENPMLIFYLRNISWPEFVRDVGFTKVDYEESYDFALSFAGEDRGYADALRDALEDLGHAVFYDMAEQHRFLGQDVETYMGPIYASGSRFVIAVLGEMYGKKRWTLFEVSQYKNRYQDGEVIPIWSSKIPPSPTDPVRDLGYLTFDPDGDLTGQANTHSAILTRMLQER</sequence>
<protein>
    <submittedName>
        <fullName evidence="2">TIR domain-containing protein</fullName>
    </submittedName>
</protein>
<evidence type="ECO:0000313" key="2">
    <source>
        <dbReference type="EMBL" id="TGN78132.1"/>
    </source>
</evidence>
<dbReference type="EMBL" id="SRRT01000003">
    <property type="protein sequence ID" value="TGN78132.1"/>
    <property type="molecule type" value="Genomic_DNA"/>
</dbReference>
<dbReference type="Pfam" id="PF13676">
    <property type="entry name" value="TIR_2"/>
    <property type="match status" value="1"/>
</dbReference>
<reference evidence="2 3" key="1">
    <citation type="submission" date="2019-04" db="EMBL/GenBank/DDBJ databases">
        <title>Streptomyces sp. nov. Bv016 isolated from bark of Buahinia variegata.</title>
        <authorList>
            <person name="Kanchanasin P."/>
            <person name="Tanasupawat S."/>
            <person name="Yuki M."/>
            <person name="Kudo T."/>
        </authorList>
    </citation>
    <scope>NUCLEOTIDE SEQUENCE [LARGE SCALE GENOMIC DNA]</scope>
    <source>
        <strain evidence="2 3">Bv016</strain>
    </source>
</reference>
<dbReference type="InterPro" id="IPR000157">
    <property type="entry name" value="TIR_dom"/>
</dbReference>
<gene>
    <name evidence="2" type="ORF">E5083_13170</name>
</gene>
<accession>A0A4Z1D818</accession>
<dbReference type="InterPro" id="IPR003593">
    <property type="entry name" value="AAA+_ATPase"/>
</dbReference>
<dbReference type="InterPro" id="IPR035897">
    <property type="entry name" value="Toll_tir_struct_dom_sf"/>
</dbReference>
<dbReference type="Proteomes" id="UP000298159">
    <property type="component" value="Unassembled WGS sequence"/>
</dbReference>
<evidence type="ECO:0000313" key="3">
    <source>
        <dbReference type="Proteomes" id="UP000298159"/>
    </source>
</evidence>